<feature type="region of interest" description="Disordered" evidence="1">
    <location>
        <begin position="25"/>
        <end position="50"/>
    </location>
</feature>
<feature type="non-terminal residue" evidence="2">
    <location>
        <position position="1"/>
    </location>
</feature>
<protein>
    <submittedName>
        <fullName evidence="2">Uncharacterized protein</fullName>
    </submittedName>
</protein>
<name>A0A8J4B694_9CHLO</name>
<reference evidence="2" key="1">
    <citation type="journal article" date="2021" name="Proc. Natl. Acad. Sci. U.S.A.">
        <title>Three genomes in the algal genus Volvox reveal the fate of a haploid sex-determining region after a transition to homothallism.</title>
        <authorList>
            <person name="Yamamoto K."/>
            <person name="Hamaji T."/>
            <person name="Kawai-Toyooka H."/>
            <person name="Matsuzaki R."/>
            <person name="Takahashi F."/>
            <person name="Nishimura Y."/>
            <person name="Kawachi M."/>
            <person name="Noguchi H."/>
            <person name="Minakuchi Y."/>
            <person name="Umen J.G."/>
            <person name="Toyoda A."/>
            <person name="Nozaki H."/>
        </authorList>
    </citation>
    <scope>NUCLEOTIDE SEQUENCE</scope>
    <source>
        <strain evidence="2">NIES-3780</strain>
    </source>
</reference>
<evidence type="ECO:0000313" key="3">
    <source>
        <dbReference type="Proteomes" id="UP000747399"/>
    </source>
</evidence>
<dbReference type="AlphaFoldDB" id="A0A8J4B694"/>
<feature type="compositionally biased region" description="Polar residues" evidence="1">
    <location>
        <begin position="25"/>
        <end position="42"/>
    </location>
</feature>
<dbReference type="EMBL" id="BNCO01000020">
    <property type="protein sequence ID" value="GIL54957.1"/>
    <property type="molecule type" value="Genomic_DNA"/>
</dbReference>
<keyword evidence="3" id="KW-1185">Reference proteome</keyword>
<feature type="compositionally biased region" description="Polar residues" evidence="1">
    <location>
        <begin position="85"/>
        <end position="94"/>
    </location>
</feature>
<evidence type="ECO:0000313" key="2">
    <source>
        <dbReference type="EMBL" id="GIL54957.1"/>
    </source>
</evidence>
<comment type="caution">
    <text evidence="2">The sequence shown here is derived from an EMBL/GenBank/DDBJ whole genome shotgun (WGS) entry which is preliminary data.</text>
</comment>
<evidence type="ECO:0000256" key="1">
    <source>
        <dbReference type="SAM" id="MobiDB-lite"/>
    </source>
</evidence>
<proteinExistence type="predicted"/>
<dbReference type="Proteomes" id="UP000747399">
    <property type="component" value="Unassembled WGS sequence"/>
</dbReference>
<organism evidence="2 3">
    <name type="scientific">Volvox africanus</name>
    <dbReference type="NCBI Taxonomy" id="51714"/>
    <lineage>
        <taxon>Eukaryota</taxon>
        <taxon>Viridiplantae</taxon>
        <taxon>Chlorophyta</taxon>
        <taxon>core chlorophytes</taxon>
        <taxon>Chlorophyceae</taxon>
        <taxon>CS clade</taxon>
        <taxon>Chlamydomonadales</taxon>
        <taxon>Volvocaceae</taxon>
        <taxon>Volvox</taxon>
    </lineage>
</organism>
<accession>A0A8J4B694</accession>
<gene>
    <name evidence="2" type="ORF">Vafri_10643</name>
</gene>
<feature type="region of interest" description="Disordered" evidence="1">
    <location>
        <begin position="85"/>
        <end position="109"/>
    </location>
</feature>
<sequence>PTLGFLCASFTQMSSETVNVPRMTSFSSSDLSHASNGTQRQSPKGVPDCRRSVMCETGPGDGSGVGCIAASSVGGDDCTIASSVDGSDCTTSSSVGGGDCTASSVGGND</sequence>